<protein>
    <recommendedName>
        <fullName evidence="3">Restriction endonuclease</fullName>
    </recommendedName>
</protein>
<accession>A0ABZ2J6J5</accession>
<organism evidence="1 2">
    <name type="scientific">Pseudodesulfovibrio methanolicus</name>
    <dbReference type="NCBI Taxonomy" id="3126690"/>
    <lineage>
        <taxon>Bacteria</taxon>
        <taxon>Pseudomonadati</taxon>
        <taxon>Thermodesulfobacteriota</taxon>
        <taxon>Desulfovibrionia</taxon>
        <taxon>Desulfovibrionales</taxon>
        <taxon>Desulfovibrionaceae</taxon>
    </lineage>
</organism>
<name>A0ABZ2J6J5_9BACT</name>
<dbReference type="Proteomes" id="UP001385389">
    <property type="component" value="Chromosome"/>
</dbReference>
<evidence type="ECO:0008006" key="3">
    <source>
        <dbReference type="Google" id="ProtNLM"/>
    </source>
</evidence>
<gene>
    <name evidence="1" type="ORF">V8V93_07395</name>
</gene>
<proteinExistence type="predicted"/>
<sequence>MTIEKATHTLYSSKSMLTAAKKRKIKRPIARTFREDEITSIVFEPLVFLDDPNLTWIFFQQLIEESGHSFSLGSNPTDVEFEFWPKFVPAVAYSGMRDVEPDMVVHFTTPHGKIHIILEFKWIKENGQPGRTTPPCELLKQWVHRDLRHDDKWLHLYITRRAAISNGNTKESCTAKFNESTNGSINSCEIKECLYHDKCHYKFPPRATYIGAWRDCLFPATWKHVLLAASRLEHMCSPNGEPIDRHGWGQSVVAFLEQSGIVPFVGFSKIEPNIALHDINETSFFITNPWFTLPEQNVFFDPTDIHFYQSGDTK</sequence>
<evidence type="ECO:0000313" key="2">
    <source>
        <dbReference type="Proteomes" id="UP001385389"/>
    </source>
</evidence>
<evidence type="ECO:0000313" key="1">
    <source>
        <dbReference type="EMBL" id="WWX24030.1"/>
    </source>
</evidence>
<keyword evidence="2" id="KW-1185">Reference proteome</keyword>
<dbReference type="RefSeq" id="WP_338669726.1">
    <property type="nucleotide sequence ID" value="NZ_CP146609.1"/>
</dbReference>
<reference evidence="1 2" key="1">
    <citation type="submission" date="2024-03" db="EMBL/GenBank/DDBJ databases">
        <title>Phenotype and Genome Characterization of a Sulfate-Reducing Bacterium Pseudodesulfovibrio sp. strain 5S69, isolated from Petroleum Reservoir in Tatarstan (Russia).</title>
        <authorList>
            <person name="Bidzhieva S.K."/>
            <person name="Kadnikov V."/>
            <person name="Tourova T.P."/>
            <person name="Samigullina S.R."/>
            <person name="Sokolova D.S."/>
            <person name="Poltaraus A.B."/>
            <person name="Avtukh A.N."/>
            <person name="Tereshina V.M."/>
            <person name="Mardanov A.V."/>
            <person name="Nazina T.N."/>
        </authorList>
    </citation>
    <scope>NUCLEOTIDE SEQUENCE [LARGE SCALE GENOMIC DNA]</scope>
    <source>
        <strain evidence="1 2">5S69</strain>
    </source>
</reference>
<dbReference type="EMBL" id="CP146609">
    <property type="protein sequence ID" value="WWX24030.1"/>
    <property type="molecule type" value="Genomic_DNA"/>
</dbReference>